<dbReference type="Proteomes" id="UP001165427">
    <property type="component" value="Unassembled WGS sequence"/>
</dbReference>
<evidence type="ECO:0000313" key="2">
    <source>
        <dbReference type="EMBL" id="MCJ8500908.1"/>
    </source>
</evidence>
<dbReference type="InterPro" id="IPR036116">
    <property type="entry name" value="FN3_sf"/>
</dbReference>
<comment type="caution">
    <text evidence="2">The sequence shown here is derived from an EMBL/GenBank/DDBJ whole genome shotgun (WGS) entry which is preliminary data.</text>
</comment>
<protein>
    <submittedName>
        <fullName evidence="2">Fibronectin type III domain-containing protein</fullName>
    </submittedName>
</protein>
<dbReference type="InterPro" id="IPR003961">
    <property type="entry name" value="FN3_dom"/>
</dbReference>
<dbReference type="CDD" id="cd00063">
    <property type="entry name" value="FN3"/>
    <property type="match status" value="1"/>
</dbReference>
<evidence type="ECO:0000259" key="1">
    <source>
        <dbReference type="PROSITE" id="PS50853"/>
    </source>
</evidence>
<name>A0AA41UPY9_9BACT</name>
<dbReference type="RefSeq" id="WP_246906695.1">
    <property type="nucleotide sequence ID" value="NZ_JALJRB010000009.1"/>
</dbReference>
<keyword evidence="3" id="KW-1185">Reference proteome</keyword>
<dbReference type="EMBL" id="JALJRB010000009">
    <property type="protein sequence ID" value="MCJ8500908.1"/>
    <property type="molecule type" value="Genomic_DNA"/>
</dbReference>
<reference evidence="2" key="1">
    <citation type="submission" date="2022-04" db="EMBL/GenBank/DDBJ databases">
        <title>Desulfatitalea alkaliphila sp. nov., a novel anaerobic sulfate-reducing bacterium isolated from terrestrial mud volcano, Taman Peninsula, Russia.</title>
        <authorList>
            <person name="Khomyakova M.A."/>
            <person name="Merkel A.Y."/>
            <person name="Slobodkin A.I."/>
        </authorList>
    </citation>
    <scope>NUCLEOTIDE SEQUENCE</scope>
    <source>
        <strain evidence="2">M08but</strain>
    </source>
</reference>
<dbReference type="InterPro" id="IPR013783">
    <property type="entry name" value="Ig-like_fold"/>
</dbReference>
<feature type="domain" description="Fibronectin type-III" evidence="1">
    <location>
        <begin position="1"/>
        <end position="83"/>
    </location>
</feature>
<dbReference type="Pfam" id="PF00041">
    <property type="entry name" value="fn3"/>
    <property type="match status" value="1"/>
</dbReference>
<dbReference type="Gene3D" id="2.60.40.10">
    <property type="entry name" value="Immunoglobulins"/>
    <property type="match status" value="1"/>
</dbReference>
<dbReference type="AlphaFoldDB" id="A0AA41UPY9"/>
<proteinExistence type="predicted"/>
<sequence>MATMSVTLAWDPNTEPNLAGYRLYARESGEPDYVYREWEGTDTQCTIAGLDRYESYFFVVRAVDQKGNESGNSNEVFLPAADWVDDGDRRVDGSGASGGGGGGGCFINALL</sequence>
<organism evidence="2 3">
    <name type="scientific">Desulfatitalea alkaliphila</name>
    <dbReference type="NCBI Taxonomy" id="2929485"/>
    <lineage>
        <taxon>Bacteria</taxon>
        <taxon>Pseudomonadati</taxon>
        <taxon>Thermodesulfobacteriota</taxon>
        <taxon>Desulfobacteria</taxon>
        <taxon>Desulfobacterales</taxon>
        <taxon>Desulfosarcinaceae</taxon>
        <taxon>Desulfatitalea</taxon>
    </lineage>
</organism>
<gene>
    <name evidence="2" type="ORF">MRX98_10025</name>
</gene>
<evidence type="ECO:0000313" key="3">
    <source>
        <dbReference type="Proteomes" id="UP001165427"/>
    </source>
</evidence>
<dbReference type="PROSITE" id="PS50853">
    <property type="entry name" value="FN3"/>
    <property type="match status" value="1"/>
</dbReference>
<accession>A0AA41UPY9</accession>
<dbReference type="SUPFAM" id="SSF49265">
    <property type="entry name" value="Fibronectin type III"/>
    <property type="match status" value="1"/>
</dbReference>